<name>A0A9W4T3L3_9GLOM</name>
<feature type="non-terminal residue" evidence="1">
    <location>
        <position position="246"/>
    </location>
</feature>
<dbReference type="EMBL" id="CAMKVN010006876">
    <property type="protein sequence ID" value="CAI2190831.1"/>
    <property type="molecule type" value="Genomic_DNA"/>
</dbReference>
<reference evidence="1" key="1">
    <citation type="submission" date="2022-08" db="EMBL/GenBank/DDBJ databases">
        <authorList>
            <person name="Kallberg Y."/>
            <person name="Tangrot J."/>
            <person name="Rosling A."/>
        </authorList>
    </citation>
    <scope>NUCLEOTIDE SEQUENCE</scope>
    <source>
        <strain evidence="1">Wild A</strain>
    </source>
</reference>
<dbReference type="SUPFAM" id="SSF48452">
    <property type="entry name" value="TPR-like"/>
    <property type="match status" value="1"/>
</dbReference>
<evidence type="ECO:0000313" key="1">
    <source>
        <dbReference type="EMBL" id="CAI2190831.1"/>
    </source>
</evidence>
<dbReference type="Gene3D" id="1.25.40.1040">
    <property type="match status" value="1"/>
</dbReference>
<gene>
    <name evidence="1" type="ORF">FWILDA_LOCUS14772</name>
</gene>
<protein>
    <submittedName>
        <fullName evidence="1">9459_t:CDS:1</fullName>
    </submittedName>
</protein>
<keyword evidence="2" id="KW-1185">Reference proteome</keyword>
<proteinExistence type="predicted"/>
<dbReference type="InterPro" id="IPR011990">
    <property type="entry name" value="TPR-like_helical_dom_sf"/>
</dbReference>
<dbReference type="OrthoDB" id="2323433at2759"/>
<accession>A0A9W4T3L3</accession>
<sequence>MDKSMSDSQTKFDEVSNKLSKFRYTGGFLSDLAGNQPLAFPNTLWFGILDLAQNLIQKSAHPVIYNLCYYLTIESLSKAPSSFIQYKAIEILLHKMINNTSERFQTLIKLVQEKCHEDFNIQNDAMEKGKGKGSDENDDFKNEQTISSFNILDVIADEMICPITHQQIIKELEDKNYEKAIVSCQENLKRFPKSYTMRCILAYTYKCFKDYKNAVFYLQEAIGLNGINPIAYNILEKFCLDKDTKQ</sequence>
<organism evidence="1 2">
    <name type="scientific">Funneliformis geosporum</name>
    <dbReference type="NCBI Taxonomy" id="1117311"/>
    <lineage>
        <taxon>Eukaryota</taxon>
        <taxon>Fungi</taxon>
        <taxon>Fungi incertae sedis</taxon>
        <taxon>Mucoromycota</taxon>
        <taxon>Glomeromycotina</taxon>
        <taxon>Glomeromycetes</taxon>
        <taxon>Glomerales</taxon>
        <taxon>Glomeraceae</taxon>
        <taxon>Funneliformis</taxon>
    </lineage>
</organism>
<dbReference type="AlphaFoldDB" id="A0A9W4T3L3"/>
<evidence type="ECO:0000313" key="2">
    <source>
        <dbReference type="Proteomes" id="UP001153678"/>
    </source>
</evidence>
<comment type="caution">
    <text evidence="1">The sequence shown here is derived from an EMBL/GenBank/DDBJ whole genome shotgun (WGS) entry which is preliminary data.</text>
</comment>
<dbReference type="Proteomes" id="UP001153678">
    <property type="component" value="Unassembled WGS sequence"/>
</dbReference>